<dbReference type="EnsemblMetazoa" id="XM_003387801.3">
    <property type="protein sequence ID" value="XP_003387849.2"/>
    <property type="gene ID" value="LOC100641430"/>
</dbReference>
<dbReference type="STRING" id="400682.A0A1X7UIH6"/>
<dbReference type="GO" id="GO:0031146">
    <property type="term" value="P:SCF-dependent proteasomal ubiquitin-dependent protein catabolic process"/>
    <property type="evidence" value="ECO:0007669"/>
    <property type="project" value="TreeGrafter"/>
</dbReference>
<dbReference type="SMART" id="SM00367">
    <property type="entry name" value="LRR_CC"/>
    <property type="match status" value="11"/>
</dbReference>
<dbReference type="Pfam" id="PF13516">
    <property type="entry name" value="LRR_6"/>
    <property type="match status" value="1"/>
</dbReference>
<evidence type="ECO:0000259" key="1">
    <source>
        <dbReference type="PROSITE" id="PS50181"/>
    </source>
</evidence>
<dbReference type="SUPFAM" id="SSF52047">
    <property type="entry name" value="RNI-like"/>
    <property type="match status" value="1"/>
</dbReference>
<dbReference type="InterPro" id="IPR001810">
    <property type="entry name" value="F-box_dom"/>
</dbReference>
<dbReference type="PROSITE" id="PS50181">
    <property type="entry name" value="FBOX"/>
    <property type="match status" value="1"/>
</dbReference>
<evidence type="ECO:0000313" key="3">
    <source>
        <dbReference type="Proteomes" id="UP000007879"/>
    </source>
</evidence>
<dbReference type="GO" id="GO:0019005">
    <property type="term" value="C:SCF ubiquitin ligase complex"/>
    <property type="evidence" value="ECO:0007669"/>
    <property type="project" value="TreeGrafter"/>
</dbReference>
<dbReference type="CDD" id="cd22115">
    <property type="entry name" value="F-box_FBXL2-like"/>
    <property type="match status" value="1"/>
</dbReference>
<dbReference type="eggNOG" id="KOG4341">
    <property type="taxonomic scope" value="Eukaryota"/>
</dbReference>
<gene>
    <name evidence="2" type="primary">100641430</name>
</gene>
<reference evidence="3" key="1">
    <citation type="journal article" date="2010" name="Nature">
        <title>The Amphimedon queenslandica genome and the evolution of animal complexity.</title>
        <authorList>
            <person name="Srivastava M."/>
            <person name="Simakov O."/>
            <person name="Chapman J."/>
            <person name="Fahey B."/>
            <person name="Gauthier M.E."/>
            <person name="Mitros T."/>
            <person name="Richards G.S."/>
            <person name="Conaco C."/>
            <person name="Dacre M."/>
            <person name="Hellsten U."/>
            <person name="Larroux C."/>
            <person name="Putnam N.H."/>
            <person name="Stanke M."/>
            <person name="Adamska M."/>
            <person name="Darling A."/>
            <person name="Degnan S.M."/>
            <person name="Oakley T.H."/>
            <person name="Plachetzki D.C."/>
            <person name="Zhai Y."/>
            <person name="Adamski M."/>
            <person name="Calcino A."/>
            <person name="Cummins S.F."/>
            <person name="Goodstein D.M."/>
            <person name="Harris C."/>
            <person name="Jackson D.J."/>
            <person name="Leys S.P."/>
            <person name="Shu S."/>
            <person name="Woodcroft B.J."/>
            <person name="Vervoort M."/>
            <person name="Kosik K.S."/>
            <person name="Manning G."/>
            <person name="Degnan B.M."/>
            <person name="Rokhsar D.S."/>
        </authorList>
    </citation>
    <scope>NUCLEOTIDE SEQUENCE [LARGE SCALE GENOMIC DNA]</scope>
</reference>
<dbReference type="InterPro" id="IPR006553">
    <property type="entry name" value="Leu-rich_rpt_Cys-con_subtyp"/>
</dbReference>
<dbReference type="KEGG" id="aqu:100641430"/>
<dbReference type="Pfam" id="PF25372">
    <property type="entry name" value="DUF7885"/>
    <property type="match status" value="1"/>
</dbReference>
<dbReference type="PROSITE" id="PS51257">
    <property type="entry name" value="PROKAR_LIPOPROTEIN"/>
    <property type="match status" value="1"/>
</dbReference>
<dbReference type="OrthoDB" id="550575at2759"/>
<dbReference type="AlphaFoldDB" id="A0A1X7UIH6"/>
<dbReference type="SMART" id="SM00256">
    <property type="entry name" value="FBOX"/>
    <property type="match status" value="1"/>
</dbReference>
<dbReference type="InterPro" id="IPR032675">
    <property type="entry name" value="LRR_dom_sf"/>
</dbReference>
<name>A0A1X7UIH6_AMPQE</name>
<accession>A0A1X7UIH6</accession>
<dbReference type="Pfam" id="PF12937">
    <property type="entry name" value="F-box-like"/>
    <property type="match status" value="1"/>
</dbReference>
<feature type="domain" description="F-box" evidence="1">
    <location>
        <begin position="84"/>
        <end position="130"/>
    </location>
</feature>
<dbReference type="Gene3D" id="3.80.10.10">
    <property type="entry name" value="Ribonuclease Inhibitor"/>
    <property type="match status" value="2"/>
</dbReference>
<sequence length="496" mass="54594">MDTRPLAHFSVCLPSFTGCSPLNLLLPSPFITLKRERMAQLLTYKARRSGGTKPVQNGGLVGNGVSTHLQSPSLPGGGESETDEPLIESLPLDILLKVFSFLDVISLCRCAQVSKKWHELALDGSNWQHVDFFDFQVDIEEQVVDRLSRRCGGFLRSLSLKGCEGVEDSAIKTFSTHCPYIETLILHKCYRVSDTAVQSLSQHCNKLVRLDLSSCRGISDKSCTYLAAGCKDLAYIDLSYCAITYKGVISLVEGCGQLSGLSLQYCGELTDEALKHVGSHCPKLKRLNIQACRRVSDIGIEAICEGCQLLERINMSHIDQLTDQSLRKLSLCSQLKDVEAAGCSNFTDAGFIALANGCSGLTRMDLEECILVTDATLVKLGANCPNLESLVLSHCERISDSGINQLLDSPCGEILQVLELDNCPQITDNTLEKLRTCNTLKRVEVFDCQLLSRMAIQKLQHTRPDITVHAYFPPHPPQAPPPQSRRRVTCQCCSLL</sequence>
<evidence type="ECO:0000313" key="2">
    <source>
        <dbReference type="EnsemblMetazoa" id="Aqu2.1.27278_001"/>
    </source>
</evidence>
<dbReference type="EnsemblMetazoa" id="Aqu2.1.27278_001">
    <property type="protein sequence ID" value="Aqu2.1.27278_001"/>
    <property type="gene ID" value="Aqu2.1.27278"/>
</dbReference>
<keyword evidence="3" id="KW-1185">Reference proteome</keyword>
<organism evidence="2">
    <name type="scientific">Amphimedon queenslandica</name>
    <name type="common">Sponge</name>
    <dbReference type="NCBI Taxonomy" id="400682"/>
    <lineage>
        <taxon>Eukaryota</taxon>
        <taxon>Metazoa</taxon>
        <taxon>Porifera</taxon>
        <taxon>Demospongiae</taxon>
        <taxon>Heteroscleromorpha</taxon>
        <taxon>Haplosclerida</taxon>
        <taxon>Niphatidae</taxon>
        <taxon>Amphimedon</taxon>
    </lineage>
</organism>
<dbReference type="Proteomes" id="UP000007879">
    <property type="component" value="Unassembled WGS sequence"/>
</dbReference>
<protein>
    <recommendedName>
        <fullName evidence="1">F-box domain-containing protein</fullName>
    </recommendedName>
</protein>
<dbReference type="PANTHER" id="PTHR13318:SF165">
    <property type="entry name" value="F-BOX_LRR-REPEAT PROTEIN FBXL-1"/>
    <property type="match status" value="1"/>
</dbReference>
<dbReference type="PANTHER" id="PTHR13318">
    <property type="entry name" value="PARTNER OF PAIRED, ISOFORM B-RELATED"/>
    <property type="match status" value="1"/>
</dbReference>
<dbReference type="InParanoid" id="A0A1X7UIH6"/>
<dbReference type="OMA" id="LCNRIRY"/>
<dbReference type="Gene3D" id="1.20.1280.50">
    <property type="match status" value="1"/>
</dbReference>
<reference evidence="2" key="2">
    <citation type="submission" date="2017-05" db="UniProtKB">
        <authorList>
            <consortium name="EnsemblMetazoa"/>
        </authorList>
    </citation>
    <scope>IDENTIFICATION</scope>
</reference>
<dbReference type="InterPro" id="IPR001611">
    <property type="entry name" value="Leu-rich_rpt"/>
</dbReference>
<proteinExistence type="predicted"/>
<dbReference type="InterPro" id="IPR057207">
    <property type="entry name" value="FBXL15_LRR"/>
</dbReference>